<feature type="transmembrane region" description="Helical" evidence="2">
    <location>
        <begin position="93"/>
        <end position="112"/>
    </location>
</feature>
<dbReference type="RefSeq" id="XP_024549775.1">
    <property type="nucleotide sequence ID" value="XM_024693986.1"/>
</dbReference>
<evidence type="ECO:0000256" key="2">
    <source>
        <dbReference type="SAM" id="Phobius"/>
    </source>
</evidence>
<keyword evidence="2" id="KW-0812">Transmembrane</keyword>
<sequence>MCPYSKARSQKTKTYFDSPQQSSSVREQSYLPFFFGTFPPIAHVKLSRLAVLITAIYQHRFLPQNISPSTRRYLSQILQFLTKTIVHQITIKCSLVLVSLPLLFTLCSLRLLQYFSFFCVLNCRVVTS</sequence>
<dbReference type="AlphaFoldDB" id="A0A384JMG8"/>
<name>A0A384JMG8_BOTFB</name>
<organism evidence="3 4">
    <name type="scientific">Botryotinia fuckeliana (strain B05.10)</name>
    <name type="common">Noble rot fungus</name>
    <name type="synonym">Botrytis cinerea</name>
    <dbReference type="NCBI Taxonomy" id="332648"/>
    <lineage>
        <taxon>Eukaryota</taxon>
        <taxon>Fungi</taxon>
        <taxon>Dikarya</taxon>
        <taxon>Ascomycota</taxon>
        <taxon>Pezizomycotina</taxon>
        <taxon>Leotiomycetes</taxon>
        <taxon>Helotiales</taxon>
        <taxon>Sclerotiniaceae</taxon>
        <taxon>Botrytis</taxon>
    </lineage>
</organism>
<gene>
    <name evidence="3" type="ORF">BCIN_07g03360</name>
</gene>
<dbReference type="EMBL" id="CP009811">
    <property type="protein sequence ID" value="ATZ51753.1"/>
    <property type="molecule type" value="Genomic_DNA"/>
</dbReference>
<protein>
    <submittedName>
        <fullName evidence="3">Uncharacterized protein</fullName>
    </submittedName>
</protein>
<dbReference type="GeneID" id="36394317"/>
<feature type="region of interest" description="Disordered" evidence="1">
    <location>
        <begin position="1"/>
        <end position="20"/>
    </location>
</feature>
<dbReference type="Proteomes" id="UP000001798">
    <property type="component" value="Chromosome 7"/>
</dbReference>
<dbReference type="KEGG" id="bfu:BCIN_07g03360"/>
<reference evidence="3 4" key="3">
    <citation type="journal article" date="2017" name="Mol. Plant Pathol.">
        <title>A gapless genome sequence of the fungus Botrytis cinerea.</title>
        <authorList>
            <person name="Van Kan J.A."/>
            <person name="Stassen J.H."/>
            <person name="Mosbach A."/>
            <person name="Van Der Lee T.A."/>
            <person name="Faino L."/>
            <person name="Farmer A.D."/>
            <person name="Papasotiriou D.G."/>
            <person name="Zhou S."/>
            <person name="Seidl M.F."/>
            <person name="Cottam E."/>
            <person name="Edel D."/>
            <person name="Hahn M."/>
            <person name="Schwartz D.C."/>
            <person name="Dietrich R.A."/>
            <person name="Widdison S."/>
            <person name="Scalliet G."/>
        </authorList>
    </citation>
    <scope>NUCLEOTIDE SEQUENCE [LARGE SCALE GENOMIC DNA]</scope>
    <source>
        <strain evidence="3 4">B05.10</strain>
    </source>
</reference>
<evidence type="ECO:0000313" key="3">
    <source>
        <dbReference type="EMBL" id="ATZ51753.1"/>
    </source>
</evidence>
<evidence type="ECO:0000313" key="4">
    <source>
        <dbReference type="Proteomes" id="UP000001798"/>
    </source>
</evidence>
<keyword evidence="2" id="KW-1133">Transmembrane helix</keyword>
<reference evidence="3 4" key="2">
    <citation type="journal article" date="2012" name="Eukaryot. Cell">
        <title>Genome update of Botrytis cinerea strains B05.10 and T4.</title>
        <authorList>
            <person name="Staats M."/>
            <person name="van Kan J.A."/>
        </authorList>
    </citation>
    <scope>NUCLEOTIDE SEQUENCE [LARGE SCALE GENOMIC DNA]</scope>
    <source>
        <strain evidence="3 4">B05.10</strain>
    </source>
</reference>
<accession>A0A384JMG8</accession>
<reference evidence="3 4" key="1">
    <citation type="journal article" date="2011" name="PLoS Genet.">
        <title>Genomic analysis of the necrotrophic fungal pathogens Sclerotinia sclerotiorum and Botrytis cinerea.</title>
        <authorList>
            <person name="Amselem J."/>
            <person name="Cuomo C.A."/>
            <person name="van Kan J.A."/>
            <person name="Viaud M."/>
            <person name="Benito E.P."/>
            <person name="Couloux A."/>
            <person name="Coutinho P.M."/>
            <person name="de Vries R.P."/>
            <person name="Dyer P.S."/>
            <person name="Fillinger S."/>
            <person name="Fournier E."/>
            <person name="Gout L."/>
            <person name="Hahn M."/>
            <person name="Kohn L."/>
            <person name="Lapalu N."/>
            <person name="Plummer K.M."/>
            <person name="Pradier J.M."/>
            <person name="Quevillon E."/>
            <person name="Sharon A."/>
            <person name="Simon A."/>
            <person name="ten Have A."/>
            <person name="Tudzynski B."/>
            <person name="Tudzynski P."/>
            <person name="Wincker P."/>
            <person name="Andrew M."/>
            <person name="Anthouard V."/>
            <person name="Beever R.E."/>
            <person name="Beffa R."/>
            <person name="Benoit I."/>
            <person name="Bouzid O."/>
            <person name="Brault B."/>
            <person name="Chen Z."/>
            <person name="Choquer M."/>
            <person name="Collemare J."/>
            <person name="Cotton P."/>
            <person name="Danchin E.G."/>
            <person name="Da Silva C."/>
            <person name="Gautier A."/>
            <person name="Giraud C."/>
            <person name="Giraud T."/>
            <person name="Gonzalez C."/>
            <person name="Grossetete S."/>
            <person name="Guldener U."/>
            <person name="Henrissat B."/>
            <person name="Howlett B.J."/>
            <person name="Kodira C."/>
            <person name="Kretschmer M."/>
            <person name="Lappartient A."/>
            <person name="Leroch M."/>
            <person name="Levis C."/>
            <person name="Mauceli E."/>
            <person name="Neuveglise C."/>
            <person name="Oeser B."/>
            <person name="Pearson M."/>
            <person name="Poulain J."/>
            <person name="Poussereau N."/>
            <person name="Quesneville H."/>
            <person name="Rascle C."/>
            <person name="Schumacher J."/>
            <person name="Segurens B."/>
            <person name="Sexton A."/>
            <person name="Silva E."/>
            <person name="Sirven C."/>
            <person name="Soanes D.M."/>
            <person name="Talbot N.J."/>
            <person name="Templeton M."/>
            <person name="Yandava C."/>
            <person name="Yarden O."/>
            <person name="Zeng Q."/>
            <person name="Rollins J.A."/>
            <person name="Lebrun M.H."/>
            <person name="Dickman M."/>
        </authorList>
    </citation>
    <scope>NUCLEOTIDE SEQUENCE [LARGE SCALE GENOMIC DNA]</scope>
    <source>
        <strain evidence="3 4">B05.10</strain>
    </source>
</reference>
<evidence type="ECO:0000256" key="1">
    <source>
        <dbReference type="SAM" id="MobiDB-lite"/>
    </source>
</evidence>
<keyword evidence="2" id="KW-0472">Membrane</keyword>
<dbReference type="VEuPathDB" id="FungiDB:Bcin07g03360"/>
<proteinExistence type="predicted"/>
<keyword evidence="4" id="KW-1185">Reference proteome</keyword>